<dbReference type="RefSeq" id="WP_114073577.1">
    <property type="nucleotide sequence ID" value="NZ_CP029554.1"/>
</dbReference>
<dbReference type="AlphaFoldDB" id="A0A344UJ84"/>
<reference evidence="1 2" key="1">
    <citation type="submission" date="2018-05" db="EMBL/GenBank/DDBJ databases">
        <title>Genome sequencing, assembly and analysis of the novel insecticidal bacterium, Chromobacterium phragmitis.</title>
        <authorList>
            <person name="Sparks M.E."/>
            <person name="Blackburn M.B."/>
            <person name="Gundersen-Rindal D.E."/>
        </authorList>
    </citation>
    <scope>NUCLEOTIDE SEQUENCE [LARGE SCALE GENOMIC DNA]</scope>
    <source>
        <strain evidence="1">IIBBL 274-1</strain>
    </source>
</reference>
<proteinExistence type="predicted"/>
<sequence length="167" mass="18396">MTTQPDFSAIPLLADAANRYPWQDCRSRPLPPGAPAADAAGLLRAFSAAMPLWARALMILRDRLVSPLGLKTAQAASTSVESFHVGQQLGVFRVLHLGERDAVLGEDDRHLDFRVVLQWHPERLHVSTLVRPHNALGKTYLATVTPFHHLIVAASMRRMARVLGRGV</sequence>
<dbReference type="KEGG" id="chrb:DK843_14145"/>
<dbReference type="Pfam" id="PF11066">
    <property type="entry name" value="DUF2867"/>
    <property type="match status" value="1"/>
</dbReference>
<organism evidence="1 2">
    <name type="scientific">Chromobacterium phragmitis</name>
    <dbReference type="NCBI Taxonomy" id="2202141"/>
    <lineage>
        <taxon>Bacteria</taxon>
        <taxon>Pseudomonadati</taxon>
        <taxon>Pseudomonadota</taxon>
        <taxon>Betaproteobacteria</taxon>
        <taxon>Neisseriales</taxon>
        <taxon>Chromobacteriaceae</taxon>
        <taxon>Chromobacterium</taxon>
    </lineage>
</organism>
<protein>
    <submittedName>
        <fullName evidence="1">DUF2867 domain-containing protein</fullName>
    </submittedName>
</protein>
<dbReference type="Proteomes" id="UP000252038">
    <property type="component" value="Chromosome"/>
</dbReference>
<dbReference type="InterPro" id="IPR021295">
    <property type="entry name" value="DUF2867"/>
</dbReference>
<dbReference type="EMBL" id="CP029554">
    <property type="protein sequence ID" value="AXE35332.1"/>
    <property type="molecule type" value="Genomic_DNA"/>
</dbReference>
<gene>
    <name evidence="1" type="ORF">DK843_14145</name>
</gene>
<name>A0A344UJ84_9NEIS</name>
<evidence type="ECO:0000313" key="1">
    <source>
        <dbReference type="EMBL" id="AXE35332.1"/>
    </source>
</evidence>
<accession>A0A344UJ84</accession>
<evidence type="ECO:0000313" key="2">
    <source>
        <dbReference type="Proteomes" id="UP000252038"/>
    </source>
</evidence>